<keyword evidence="2" id="KW-1185">Reference proteome</keyword>
<protein>
    <submittedName>
        <fullName evidence="1">YhcH/YjgK/YiaL family protein</fullName>
    </submittedName>
</protein>
<gene>
    <name evidence="1" type="ORF">NP165_19040</name>
</gene>
<dbReference type="Proteomes" id="UP001058602">
    <property type="component" value="Chromosome 2"/>
</dbReference>
<dbReference type="EMBL" id="CP102097">
    <property type="protein sequence ID" value="UUM32377.1"/>
    <property type="molecule type" value="Genomic_DNA"/>
</dbReference>
<proteinExistence type="predicted"/>
<dbReference type="SUPFAM" id="SSF51197">
    <property type="entry name" value="Clavaminate synthase-like"/>
    <property type="match status" value="1"/>
</dbReference>
<dbReference type="PANTHER" id="PTHR34986:SF4">
    <property type="entry name" value="EVOLVED BETA-GALACTOSIDASE SUBUNIT BETA-RELATED"/>
    <property type="match status" value="1"/>
</dbReference>
<dbReference type="InterPro" id="IPR037012">
    <property type="entry name" value="NanQ/TabA/YiaL_sf"/>
</dbReference>
<evidence type="ECO:0000313" key="1">
    <source>
        <dbReference type="EMBL" id="UUM32377.1"/>
    </source>
</evidence>
<dbReference type="Gene3D" id="2.60.120.370">
    <property type="entry name" value="YhcH/YjgK/YiaL"/>
    <property type="match status" value="1"/>
</dbReference>
<dbReference type="InterPro" id="IPR004375">
    <property type="entry name" value="NanQ/TabA/YiaL"/>
</dbReference>
<name>A0ABY5LNM0_9VIBR</name>
<organism evidence="1 2">
    <name type="scientific">Vibrio japonicus</name>
    <dbReference type="NCBI Taxonomy" id="1824638"/>
    <lineage>
        <taxon>Bacteria</taxon>
        <taxon>Pseudomonadati</taxon>
        <taxon>Pseudomonadota</taxon>
        <taxon>Gammaproteobacteria</taxon>
        <taxon>Vibrionales</taxon>
        <taxon>Vibrionaceae</taxon>
        <taxon>Vibrio</taxon>
    </lineage>
</organism>
<reference evidence="1" key="1">
    <citation type="submission" date="2022-07" db="EMBL/GenBank/DDBJ databases">
        <title>Complete genome of Vibrio japonicus strain JCM 31412T and phylogenomic assessment of the Nereis clade of the genus Vibrio.</title>
        <authorList>
            <person name="Shlafstein M.D."/>
            <person name="Emsley S.A."/>
            <person name="Ushijima B."/>
            <person name="Videau P."/>
            <person name="Saw J.H."/>
        </authorList>
    </citation>
    <scope>NUCLEOTIDE SEQUENCE</scope>
    <source>
        <strain evidence="1">JCM 31412</strain>
    </source>
</reference>
<dbReference type="NCBIfam" id="TIGR00022">
    <property type="entry name" value="YhcH/YjgK/YiaL family protein"/>
    <property type="match status" value="1"/>
</dbReference>
<accession>A0ABY5LNM0</accession>
<dbReference type="PANTHER" id="PTHR34986">
    <property type="entry name" value="EVOLVED BETA-GALACTOSIDASE SUBUNIT BETA"/>
    <property type="match status" value="1"/>
</dbReference>
<sequence>MYKGNLSNLDGDQVLSPALRNIIKQVKHQLEQSIETGRYLINGDDVFFFVVDDNTEALEARKAEMHKKYIDVQILLEGEERFGFSVHPFLSINENYLEERDIAFSEDIINEQYIDLTKNDYVIFNTEQPHRPLISVNQPMSVRKAVIKISKAWLEAQ</sequence>
<dbReference type="Pfam" id="PF04074">
    <property type="entry name" value="DUF386"/>
    <property type="match status" value="1"/>
</dbReference>
<evidence type="ECO:0000313" key="2">
    <source>
        <dbReference type="Proteomes" id="UP001058602"/>
    </source>
</evidence>
<dbReference type="RefSeq" id="WP_257086042.1">
    <property type="nucleotide sequence ID" value="NZ_CP102097.1"/>
</dbReference>